<evidence type="ECO:0000256" key="1">
    <source>
        <dbReference type="ARBA" id="ARBA00000971"/>
    </source>
</evidence>
<dbReference type="EC" id="5.2.1.8" evidence="4"/>
<dbReference type="GO" id="GO:0003755">
    <property type="term" value="F:peptidyl-prolyl cis-trans isomerase activity"/>
    <property type="evidence" value="ECO:0007669"/>
    <property type="project" value="UniProtKB-KW"/>
</dbReference>
<evidence type="ECO:0000256" key="8">
    <source>
        <dbReference type="ARBA" id="ARBA00023235"/>
    </source>
</evidence>
<dbReference type="GO" id="GO:0005737">
    <property type="term" value="C:cytoplasm"/>
    <property type="evidence" value="ECO:0007669"/>
    <property type="project" value="UniProtKB-SubCell"/>
</dbReference>
<keyword evidence="6" id="KW-0697">Rotamase</keyword>
<name>A0A5J4QE13_9ZZZZ</name>
<comment type="caution">
    <text evidence="9">The sequence shown here is derived from an EMBL/GenBank/DDBJ whole genome shotgun (WGS) entry which is preliminary data.</text>
</comment>
<evidence type="ECO:0000256" key="4">
    <source>
        <dbReference type="ARBA" id="ARBA00013194"/>
    </source>
</evidence>
<dbReference type="SUPFAM" id="SSF54534">
    <property type="entry name" value="FKBP-like"/>
    <property type="match status" value="1"/>
</dbReference>
<keyword evidence="7" id="KW-0143">Chaperone</keyword>
<comment type="subcellular location">
    <subcellularLocation>
        <location evidence="2">Cytoplasm</location>
    </subcellularLocation>
</comment>
<evidence type="ECO:0000256" key="3">
    <source>
        <dbReference type="ARBA" id="ARBA00006577"/>
    </source>
</evidence>
<dbReference type="EMBL" id="SNRY01003799">
    <property type="protein sequence ID" value="KAA6319702.1"/>
    <property type="molecule type" value="Genomic_DNA"/>
</dbReference>
<evidence type="ECO:0000256" key="2">
    <source>
        <dbReference type="ARBA" id="ARBA00004496"/>
    </source>
</evidence>
<dbReference type="PANTHER" id="PTHR47861:SF3">
    <property type="entry name" value="FKBP-TYPE PEPTIDYL-PROLYL CIS-TRANS ISOMERASE SLYD"/>
    <property type="match status" value="1"/>
</dbReference>
<protein>
    <recommendedName>
        <fullName evidence="4">peptidylprolyl isomerase</fullName>
        <ecNumber evidence="4">5.2.1.8</ecNumber>
    </recommendedName>
</protein>
<accession>A0A5J4QE13</accession>
<reference evidence="9" key="1">
    <citation type="submission" date="2019-03" db="EMBL/GenBank/DDBJ databases">
        <title>Single cell metagenomics reveals metabolic interactions within the superorganism composed of flagellate Streblomastix strix and complex community of Bacteroidetes bacteria on its surface.</title>
        <authorList>
            <person name="Treitli S.C."/>
            <person name="Kolisko M."/>
            <person name="Husnik F."/>
            <person name="Keeling P."/>
            <person name="Hampl V."/>
        </authorList>
    </citation>
    <scope>NUCLEOTIDE SEQUENCE</scope>
    <source>
        <strain evidence="9">STM</strain>
    </source>
</reference>
<proteinExistence type="inferred from homology"/>
<keyword evidence="5" id="KW-0963">Cytoplasm</keyword>
<organism evidence="9">
    <name type="scientific">termite gut metagenome</name>
    <dbReference type="NCBI Taxonomy" id="433724"/>
    <lineage>
        <taxon>unclassified sequences</taxon>
        <taxon>metagenomes</taxon>
        <taxon>organismal metagenomes</taxon>
    </lineage>
</organism>
<comment type="similarity">
    <text evidence="3">Belongs to the FKBP-type PPIase family.</text>
</comment>
<feature type="non-terminal residue" evidence="9">
    <location>
        <position position="110"/>
    </location>
</feature>
<evidence type="ECO:0000256" key="6">
    <source>
        <dbReference type="ARBA" id="ARBA00023110"/>
    </source>
</evidence>
<gene>
    <name evidence="9" type="ORF">EZS27_030433</name>
</gene>
<evidence type="ECO:0000313" key="9">
    <source>
        <dbReference type="EMBL" id="KAA6319702.1"/>
    </source>
</evidence>
<sequence length="110" mass="12414">MNLLKFGKYYPDEASCISNFKEYRKPRQGDRFDFTIPYTEAYGEYNDEHVITLPKSIFEVDGHFDSEAIAEGKIVPLLNADGQHLNGVVAEVRSDCVIMDMNHPLAGADL</sequence>
<evidence type="ECO:0000256" key="5">
    <source>
        <dbReference type="ARBA" id="ARBA00022490"/>
    </source>
</evidence>
<evidence type="ECO:0000256" key="7">
    <source>
        <dbReference type="ARBA" id="ARBA00023186"/>
    </source>
</evidence>
<dbReference type="InterPro" id="IPR046357">
    <property type="entry name" value="PPIase_dom_sf"/>
</dbReference>
<comment type="catalytic activity">
    <reaction evidence="1">
        <text>[protein]-peptidylproline (omega=180) = [protein]-peptidylproline (omega=0)</text>
        <dbReference type="Rhea" id="RHEA:16237"/>
        <dbReference type="Rhea" id="RHEA-COMP:10747"/>
        <dbReference type="Rhea" id="RHEA-COMP:10748"/>
        <dbReference type="ChEBI" id="CHEBI:83833"/>
        <dbReference type="ChEBI" id="CHEBI:83834"/>
        <dbReference type="EC" id="5.2.1.8"/>
    </reaction>
</comment>
<keyword evidence="8" id="KW-0413">Isomerase</keyword>
<dbReference type="Gene3D" id="3.10.50.40">
    <property type="match status" value="1"/>
</dbReference>
<dbReference type="PANTHER" id="PTHR47861">
    <property type="entry name" value="FKBP-TYPE PEPTIDYL-PROLYL CIS-TRANS ISOMERASE SLYD"/>
    <property type="match status" value="1"/>
</dbReference>
<dbReference type="AlphaFoldDB" id="A0A5J4QE13"/>